<evidence type="ECO:0000313" key="4">
    <source>
        <dbReference type="EMBL" id="SCG80036.1"/>
    </source>
</evidence>
<feature type="region of interest" description="Disordered" evidence="2">
    <location>
        <begin position="161"/>
        <end position="203"/>
    </location>
</feature>
<evidence type="ECO:0000256" key="2">
    <source>
        <dbReference type="SAM" id="MobiDB-lite"/>
    </source>
</evidence>
<dbReference type="InterPro" id="IPR050923">
    <property type="entry name" value="Cell_Proc_Reg/RNA_Proc"/>
</dbReference>
<dbReference type="SMART" id="SM00240">
    <property type="entry name" value="FHA"/>
    <property type="match status" value="1"/>
</dbReference>
<dbReference type="Proteomes" id="UP000198226">
    <property type="component" value="Chromosome I"/>
</dbReference>
<protein>
    <submittedName>
        <fullName evidence="4">FHA domain-containing protein</fullName>
    </submittedName>
</protein>
<sequence length="203" mass="21596">MSSPRLWLAGRLFGGRQVSARGRGDDRAGGEVVTRSWQADGGRLWESGLFMQDHPELMPLLTVAGGPMRGASFRVRPQPQVIGRAPTADIAVADAHLSRRHAEVRLTDAGVVLTDLASTNGTWLNDRRITGSEPLTDGDVIRLGRTELRYFDPGLATTDPVGLRFSGGTGGRRDHRPTLPLPPRVPGPTDALPAAPVGGGTQA</sequence>
<dbReference type="AlphaFoldDB" id="A0A1C5KCA8"/>
<evidence type="ECO:0000313" key="5">
    <source>
        <dbReference type="Proteomes" id="UP000198226"/>
    </source>
</evidence>
<keyword evidence="5" id="KW-1185">Reference proteome</keyword>
<name>A0A1C5KCA8_9ACTN</name>
<dbReference type="InterPro" id="IPR000253">
    <property type="entry name" value="FHA_dom"/>
</dbReference>
<evidence type="ECO:0000256" key="1">
    <source>
        <dbReference type="ARBA" id="ARBA00022553"/>
    </source>
</evidence>
<gene>
    <name evidence="4" type="ORF">GA0070623_4869</name>
</gene>
<proteinExistence type="predicted"/>
<dbReference type="Pfam" id="PF00498">
    <property type="entry name" value="FHA"/>
    <property type="match status" value="1"/>
</dbReference>
<dbReference type="InterPro" id="IPR008984">
    <property type="entry name" value="SMAD_FHA_dom_sf"/>
</dbReference>
<dbReference type="SUPFAM" id="SSF49879">
    <property type="entry name" value="SMAD/FHA domain"/>
    <property type="match status" value="1"/>
</dbReference>
<dbReference type="PROSITE" id="PS50006">
    <property type="entry name" value="FHA_DOMAIN"/>
    <property type="match status" value="1"/>
</dbReference>
<dbReference type="CDD" id="cd00060">
    <property type="entry name" value="FHA"/>
    <property type="match status" value="1"/>
</dbReference>
<accession>A0A1C5KCA8</accession>
<dbReference type="PANTHER" id="PTHR23308">
    <property type="entry name" value="NUCLEAR INHIBITOR OF PROTEIN PHOSPHATASE-1"/>
    <property type="match status" value="1"/>
</dbReference>
<organism evidence="4 5">
    <name type="scientific">Micromonospora rifamycinica</name>
    <dbReference type="NCBI Taxonomy" id="291594"/>
    <lineage>
        <taxon>Bacteria</taxon>
        <taxon>Bacillati</taxon>
        <taxon>Actinomycetota</taxon>
        <taxon>Actinomycetes</taxon>
        <taxon>Micromonosporales</taxon>
        <taxon>Micromonosporaceae</taxon>
        <taxon>Micromonospora</taxon>
    </lineage>
</organism>
<reference evidence="5" key="1">
    <citation type="submission" date="2016-06" db="EMBL/GenBank/DDBJ databases">
        <authorList>
            <person name="Varghese N."/>
            <person name="Submissions Spin"/>
        </authorList>
    </citation>
    <scope>NUCLEOTIDE SEQUENCE [LARGE SCALE GENOMIC DNA]</scope>
    <source>
        <strain evidence="5">DSM 44983</strain>
    </source>
</reference>
<keyword evidence="1" id="KW-0597">Phosphoprotein</keyword>
<dbReference type="Gene3D" id="2.60.200.20">
    <property type="match status" value="1"/>
</dbReference>
<evidence type="ECO:0000259" key="3">
    <source>
        <dbReference type="PROSITE" id="PS50006"/>
    </source>
</evidence>
<feature type="domain" description="FHA" evidence="3">
    <location>
        <begin position="80"/>
        <end position="129"/>
    </location>
</feature>
<dbReference type="EMBL" id="LT607752">
    <property type="protein sequence ID" value="SCG80036.1"/>
    <property type="molecule type" value="Genomic_DNA"/>
</dbReference>